<dbReference type="RefSeq" id="XP_046041528.1">
    <property type="nucleotide sequence ID" value="XM_046190962.1"/>
</dbReference>
<keyword evidence="1" id="KW-0812">Transmembrane</keyword>
<feature type="transmembrane region" description="Helical" evidence="1">
    <location>
        <begin position="408"/>
        <end position="426"/>
    </location>
</feature>
<keyword evidence="1" id="KW-0472">Membrane</keyword>
<dbReference type="Pfam" id="PF01544">
    <property type="entry name" value="CorA"/>
    <property type="match status" value="1"/>
</dbReference>
<protein>
    <submittedName>
        <fullName evidence="2">Uncharacterized protein</fullName>
    </submittedName>
</protein>
<dbReference type="EMBL" id="JAGMUX010000032">
    <property type="protein sequence ID" value="KAH7210757.1"/>
    <property type="molecule type" value="Genomic_DNA"/>
</dbReference>
<dbReference type="AlphaFoldDB" id="A0A9P9FYU9"/>
<dbReference type="GeneID" id="70220916"/>
<accession>A0A9P9FYU9</accession>
<organism evidence="2 3">
    <name type="scientific">Fusarium redolens</name>
    <dbReference type="NCBI Taxonomy" id="48865"/>
    <lineage>
        <taxon>Eukaryota</taxon>
        <taxon>Fungi</taxon>
        <taxon>Dikarya</taxon>
        <taxon>Ascomycota</taxon>
        <taxon>Pezizomycotina</taxon>
        <taxon>Sordariomycetes</taxon>
        <taxon>Hypocreomycetidae</taxon>
        <taxon>Hypocreales</taxon>
        <taxon>Nectriaceae</taxon>
        <taxon>Fusarium</taxon>
        <taxon>Fusarium redolens species complex</taxon>
    </lineage>
</organism>
<reference evidence="2" key="1">
    <citation type="journal article" date="2021" name="Nat. Commun.">
        <title>Genetic determinants of endophytism in the Arabidopsis root mycobiome.</title>
        <authorList>
            <person name="Mesny F."/>
            <person name="Miyauchi S."/>
            <person name="Thiergart T."/>
            <person name="Pickel B."/>
            <person name="Atanasova L."/>
            <person name="Karlsson M."/>
            <person name="Huettel B."/>
            <person name="Barry K.W."/>
            <person name="Haridas S."/>
            <person name="Chen C."/>
            <person name="Bauer D."/>
            <person name="Andreopoulos W."/>
            <person name="Pangilinan J."/>
            <person name="LaButti K."/>
            <person name="Riley R."/>
            <person name="Lipzen A."/>
            <person name="Clum A."/>
            <person name="Drula E."/>
            <person name="Henrissat B."/>
            <person name="Kohler A."/>
            <person name="Grigoriev I.V."/>
            <person name="Martin F.M."/>
            <person name="Hacquard S."/>
        </authorList>
    </citation>
    <scope>NUCLEOTIDE SEQUENCE</scope>
    <source>
        <strain evidence="2">MPI-CAGE-AT-0023</strain>
    </source>
</reference>
<evidence type="ECO:0000256" key="1">
    <source>
        <dbReference type="SAM" id="Phobius"/>
    </source>
</evidence>
<evidence type="ECO:0000313" key="3">
    <source>
        <dbReference type="Proteomes" id="UP000720189"/>
    </source>
</evidence>
<dbReference type="GO" id="GO:0046873">
    <property type="term" value="F:metal ion transmembrane transporter activity"/>
    <property type="evidence" value="ECO:0007669"/>
    <property type="project" value="InterPro"/>
</dbReference>
<gene>
    <name evidence="2" type="ORF">BKA55DRAFT_546834</name>
</gene>
<dbReference type="Proteomes" id="UP000720189">
    <property type="component" value="Unassembled WGS sequence"/>
</dbReference>
<feature type="transmembrane region" description="Helical" evidence="1">
    <location>
        <begin position="438"/>
        <end position="456"/>
    </location>
</feature>
<name>A0A9P9FYU9_FUSRE</name>
<dbReference type="GO" id="GO:0016020">
    <property type="term" value="C:membrane"/>
    <property type="evidence" value="ECO:0007669"/>
    <property type="project" value="InterPro"/>
</dbReference>
<evidence type="ECO:0000313" key="2">
    <source>
        <dbReference type="EMBL" id="KAH7210757.1"/>
    </source>
</evidence>
<comment type="caution">
    <text evidence="2">The sequence shown here is derived from an EMBL/GenBank/DDBJ whole genome shotgun (WGS) entry which is preliminary data.</text>
</comment>
<keyword evidence="1" id="KW-1133">Transmembrane helix</keyword>
<dbReference type="OrthoDB" id="5428055at2759"/>
<sequence length="459" mass="51806">MVDKINHGPVIRLVQRHCVTNYLQHGCVDGSKVTYLDYTNQSLEPRRIDVPEDEISQLIKTSPSGSTRLVFVENNSPGILILLGEKLDIDPLFFADYIHVSFENPAESSPPPSLATLPSAITTRDHILLHCQKVIALEGTDDELKTVPYSLKTESNVPCNIRRLGTLPGGQLALSQTCCSSTIRKIGDIRICLFLVDPPVTSVIRSLGEDQTSKYEARTSHGVFEDFRAPESFSAFNKSPSGDTWDKTSMIKNIIHYLQACPPPGLDMSHLTPPSIPSIGYYPIYITLSERNIYNHLTSRRSKHYEYSDQLKASHLHDKVLVDLQRWKRRSKSGHRKLNILRDVISSHILPSDDPLVWNGALQDINYLREQLRDYTQSFEQMVVVATSLVQLLDSRRSMLEAINTKRLTFLALFFVPLAWVLSLFSMSDVYVPGHDLFWVHFATALPVLAVVLLLCRVL</sequence>
<dbReference type="InterPro" id="IPR002523">
    <property type="entry name" value="MgTranspt_CorA/ZnTranspt_ZntB"/>
</dbReference>
<proteinExistence type="predicted"/>
<keyword evidence="3" id="KW-1185">Reference proteome</keyword>